<dbReference type="RefSeq" id="WP_013817614.1">
    <property type="nucleotide sequence ID" value="NC_015572.1"/>
</dbReference>
<dbReference type="Proteomes" id="UP000008888">
    <property type="component" value="Chromosome"/>
</dbReference>
<reference evidence="3 4" key="1">
    <citation type="journal article" date="2011" name="J. Bacteriol.">
        <title>Complete Genome Sequence of the Aerobic Marine Methanotroph Methylomonas methanica MC09.</title>
        <authorList>
            <person name="Boden R."/>
            <person name="Cunliffe M."/>
            <person name="Scanlan J."/>
            <person name="Moussard H."/>
            <person name="Kits K.D."/>
            <person name="Klotz M.G."/>
            <person name="Jetten M.S."/>
            <person name="Vuilleumier S."/>
            <person name="Han J."/>
            <person name="Peters L."/>
            <person name="Mikhailova N."/>
            <person name="Teshima H."/>
            <person name="Tapia R."/>
            <person name="Kyrpides N."/>
            <person name="Ivanova N."/>
            <person name="Pagani I."/>
            <person name="Cheng J.F."/>
            <person name="Goodwin L."/>
            <person name="Han C."/>
            <person name="Hauser L."/>
            <person name="Land M.L."/>
            <person name="Lapidus A."/>
            <person name="Lucas S."/>
            <person name="Pitluck S."/>
            <person name="Woyke T."/>
            <person name="Stein L."/>
            <person name="Murrell J.C."/>
        </authorList>
    </citation>
    <scope>NUCLEOTIDE SEQUENCE [LARGE SCALE GENOMIC DNA]</scope>
    <source>
        <strain evidence="3 4">MC09</strain>
    </source>
</reference>
<organism evidence="3 4">
    <name type="scientific">Methylomonas methanica (strain DSM 25384 / MC09)</name>
    <dbReference type="NCBI Taxonomy" id="857087"/>
    <lineage>
        <taxon>Bacteria</taxon>
        <taxon>Pseudomonadati</taxon>
        <taxon>Pseudomonadota</taxon>
        <taxon>Gammaproteobacteria</taxon>
        <taxon>Methylococcales</taxon>
        <taxon>Methylococcaceae</taxon>
        <taxon>Methylomonas</taxon>
    </lineage>
</organism>
<feature type="domain" description="VTT" evidence="2">
    <location>
        <begin position="31"/>
        <end position="138"/>
    </location>
</feature>
<dbReference type="AlphaFoldDB" id="G0A6P6"/>
<evidence type="ECO:0000313" key="3">
    <source>
        <dbReference type="EMBL" id="AEF99347.1"/>
    </source>
</evidence>
<dbReference type="eggNOG" id="COG1238">
    <property type="taxonomic scope" value="Bacteria"/>
</dbReference>
<reference key="2">
    <citation type="submission" date="2011-05" db="EMBL/GenBank/DDBJ databases">
        <title>Complete genome sequence of the aerobic marine methanotroph Methylomonas methanica MC09.</title>
        <authorList>
            <person name="Boden R."/>
            <person name="Cunliffe M."/>
            <person name="Scanlan J."/>
            <person name="Moussard H."/>
            <person name="Kits K.D."/>
            <person name="Klotz M."/>
            <person name="Jetten M."/>
            <person name="Vuilleumier S."/>
            <person name="Han J."/>
            <person name="Peters L."/>
            <person name="Mikhailova N."/>
            <person name="Teshima H."/>
            <person name="Tapia R."/>
            <person name="Kyrpides N."/>
            <person name="Ivanova N."/>
            <person name="Pagani I."/>
            <person name="Cheng J.-F."/>
            <person name="Goodwin L."/>
            <person name="Han C."/>
            <person name="Hauser L."/>
            <person name="Land M."/>
            <person name="Lapidus A."/>
            <person name="Lucas S."/>
            <person name="Pitluck S."/>
            <person name="Woyke T."/>
            <person name="Stein L.Y."/>
            <person name="Murrell C."/>
        </authorList>
    </citation>
    <scope>NUCLEOTIDE SEQUENCE</scope>
    <source>
        <strain>MC09</strain>
    </source>
</reference>
<dbReference type="PANTHER" id="PTHR42709:SF4">
    <property type="entry name" value="INNER MEMBRANE PROTEIN YQAA"/>
    <property type="match status" value="1"/>
</dbReference>
<keyword evidence="4" id="KW-1185">Reference proteome</keyword>
<keyword evidence="1" id="KW-1133">Transmembrane helix</keyword>
<dbReference type="Pfam" id="PF09335">
    <property type="entry name" value="VTT_dom"/>
    <property type="match status" value="1"/>
</dbReference>
<name>G0A6P6_METMM</name>
<accession>G0A6P6</accession>
<evidence type="ECO:0000313" key="4">
    <source>
        <dbReference type="Proteomes" id="UP000008888"/>
    </source>
</evidence>
<dbReference type="InterPro" id="IPR051311">
    <property type="entry name" value="DedA_domain"/>
</dbReference>
<feature type="transmembrane region" description="Helical" evidence="1">
    <location>
        <begin position="38"/>
        <end position="63"/>
    </location>
</feature>
<dbReference type="KEGG" id="mmt:Metme_0909"/>
<evidence type="ECO:0000259" key="2">
    <source>
        <dbReference type="Pfam" id="PF09335"/>
    </source>
</evidence>
<feature type="transmembrane region" description="Helical" evidence="1">
    <location>
        <begin position="84"/>
        <end position="102"/>
    </location>
</feature>
<dbReference type="HOGENOM" id="CLU_125997_0_0_6"/>
<sequence length="143" mass="16705">MTELTLIFFTAFLAATLLPFYSEILVVTAFLDKPETWFAIWIVASIGNSLGSAVNWLLGRYLLHYQDRKWFPFKPDQMERAQTWFQKYGVWSLLLAWAPVGGDPLTFIAGTMRVRFWLFFSLTFIGKSARYLFVLYVTKMTMM</sequence>
<dbReference type="EMBL" id="CP002738">
    <property type="protein sequence ID" value="AEF99347.1"/>
    <property type="molecule type" value="Genomic_DNA"/>
</dbReference>
<keyword evidence="1" id="KW-0472">Membrane</keyword>
<keyword evidence="1" id="KW-0812">Transmembrane</keyword>
<dbReference type="InterPro" id="IPR032816">
    <property type="entry name" value="VTT_dom"/>
</dbReference>
<proteinExistence type="predicted"/>
<evidence type="ECO:0000256" key="1">
    <source>
        <dbReference type="SAM" id="Phobius"/>
    </source>
</evidence>
<dbReference type="STRING" id="857087.Metme_0909"/>
<reference evidence="4" key="3">
    <citation type="submission" date="2011-05" db="EMBL/GenBank/DDBJ databases">
        <title>Complete sequence of Methylomonas methanica MC09.</title>
        <authorList>
            <consortium name="US DOE Joint Genome Institute"/>
            <person name="Lucas S."/>
            <person name="Han J."/>
            <person name="Lapidus A."/>
            <person name="Cheng J.-F."/>
            <person name="Goodwin L."/>
            <person name="Pitluck S."/>
            <person name="Peters L."/>
            <person name="Mikhailova N."/>
            <person name="Teshima H."/>
            <person name="Han C."/>
            <person name="Tapia R."/>
            <person name="Land M."/>
            <person name="Hauser L."/>
            <person name="Kyrpides N."/>
            <person name="Ivanova N."/>
            <person name="Pagani I."/>
            <person name="Stein L."/>
            <person name="Woyke T."/>
        </authorList>
    </citation>
    <scope>NUCLEOTIDE SEQUENCE [LARGE SCALE GENOMIC DNA]</scope>
    <source>
        <strain evidence="4">MC09</strain>
    </source>
</reference>
<dbReference type="OrthoDB" id="9814483at2"/>
<dbReference type="PANTHER" id="PTHR42709">
    <property type="entry name" value="ALKALINE PHOSPHATASE LIKE PROTEIN"/>
    <property type="match status" value="1"/>
</dbReference>
<dbReference type="GO" id="GO:0005886">
    <property type="term" value="C:plasma membrane"/>
    <property type="evidence" value="ECO:0007669"/>
    <property type="project" value="UniProtKB-ARBA"/>
</dbReference>
<feature type="transmembrane region" description="Helical" evidence="1">
    <location>
        <begin position="114"/>
        <end position="137"/>
    </location>
</feature>
<protein>
    <submittedName>
        <fullName evidence="3">SNARE associated Golgi protein-like protein</fullName>
    </submittedName>
</protein>
<gene>
    <name evidence="3" type="ordered locus">Metme_0909</name>
</gene>